<gene>
    <name evidence="2" type="ORF">GCM10010126_37520</name>
</gene>
<protein>
    <recommendedName>
        <fullName evidence="1">HNH domain-containing protein</fullName>
    </recommendedName>
</protein>
<dbReference type="EMBL" id="BMQD01000011">
    <property type="protein sequence ID" value="GGK74576.1"/>
    <property type="molecule type" value="Genomic_DNA"/>
</dbReference>
<dbReference type="Pfam" id="PF01844">
    <property type="entry name" value="HNH"/>
    <property type="match status" value="1"/>
</dbReference>
<dbReference type="GO" id="GO:0003676">
    <property type="term" value="F:nucleic acid binding"/>
    <property type="evidence" value="ECO:0007669"/>
    <property type="project" value="InterPro"/>
</dbReference>
<dbReference type="CDD" id="cd00085">
    <property type="entry name" value="HNHc"/>
    <property type="match status" value="1"/>
</dbReference>
<accession>A0AA37BHV9</accession>
<dbReference type="InterPro" id="IPR002711">
    <property type="entry name" value="HNH"/>
</dbReference>
<dbReference type="InterPro" id="IPR003615">
    <property type="entry name" value="HNH_nuc"/>
</dbReference>
<evidence type="ECO:0000259" key="1">
    <source>
        <dbReference type="Pfam" id="PF01844"/>
    </source>
</evidence>
<reference evidence="2" key="1">
    <citation type="journal article" date="2014" name="Int. J. Syst. Evol. Microbiol.">
        <title>Complete genome sequence of Corynebacterium casei LMG S-19264T (=DSM 44701T), isolated from a smear-ripened cheese.</title>
        <authorList>
            <consortium name="US DOE Joint Genome Institute (JGI-PGF)"/>
            <person name="Walter F."/>
            <person name="Albersmeier A."/>
            <person name="Kalinowski J."/>
            <person name="Ruckert C."/>
        </authorList>
    </citation>
    <scope>NUCLEOTIDE SEQUENCE</scope>
    <source>
        <strain evidence="2">JCM 3093</strain>
    </source>
</reference>
<organism evidence="2 3">
    <name type="scientific">Planomonospora parontospora</name>
    <dbReference type="NCBI Taxonomy" id="58119"/>
    <lineage>
        <taxon>Bacteria</taxon>
        <taxon>Bacillati</taxon>
        <taxon>Actinomycetota</taxon>
        <taxon>Actinomycetes</taxon>
        <taxon>Streptosporangiales</taxon>
        <taxon>Streptosporangiaceae</taxon>
        <taxon>Planomonospora</taxon>
    </lineage>
</organism>
<dbReference type="AlphaFoldDB" id="A0AA37BHV9"/>
<evidence type="ECO:0000313" key="2">
    <source>
        <dbReference type="EMBL" id="GGK74576.1"/>
    </source>
</evidence>
<comment type="caution">
    <text evidence="2">The sequence shown here is derived from an EMBL/GenBank/DDBJ whole genome shotgun (WGS) entry which is preliminary data.</text>
</comment>
<dbReference type="GO" id="GO:0008270">
    <property type="term" value="F:zinc ion binding"/>
    <property type="evidence" value="ECO:0007669"/>
    <property type="project" value="InterPro"/>
</dbReference>
<proteinExistence type="predicted"/>
<evidence type="ECO:0000313" key="3">
    <source>
        <dbReference type="Proteomes" id="UP000627984"/>
    </source>
</evidence>
<reference evidence="2" key="2">
    <citation type="submission" date="2022-09" db="EMBL/GenBank/DDBJ databases">
        <authorList>
            <person name="Sun Q."/>
            <person name="Ohkuma M."/>
        </authorList>
    </citation>
    <scope>NUCLEOTIDE SEQUENCE</scope>
    <source>
        <strain evidence="2">JCM 3093</strain>
    </source>
</reference>
<dbReference type="RefSeq" id="WP_191895890.1">
    <property type="nucleotide sequence ID" value="NZ_BMQD01000011.1"/>
</dbReference>
<name>A0AA37BHV9_9ACTN</name>
<feature type="domain" description="HNH" evidence="1">
    <location>
        <begin position="104"/>
        <end position="150"/>
    </location>
</feature>
<sequence>MATKYKYTPEMLAEAAANSLSVTDVLRRLGITVAGGNHAHISRQLKRFGIDTSHFRRISPNKGQPSPRRRRPEHVLVMLPKGSARPTPSRLRRSLIATGMPYQCAGCKIEGVWQGRPLILHVDHINGDWLDNRRENLRFLCPNCHSQTENFAGKIGVVAQR</sequence>
<dbReference type="GO" id="GO:0004519">
    <property type="term" value="F:endonuclease activity"/>
    <property type="evidence" value="ECO:0007669"/>
    <property type="project" value="InterPro"/>
</dbReference>
<dbReference type="Proteomes" id="UP000627984">
    <property type="component" value="Unassembled WGS sequence"/>
</dbReference>